<accession>A0A7Z0CJQ2</accession>
<keyword evidence="3" id="KW-0784">Thiamine biosynthesis</keyword>
<dbReference type="AlphaFoldDB" id="A0A7Z0CJQ2"/>
<dbReference type="RefSeq" id="WP_179647962.1">
    <property type="nucleotide sequence ID" value="NZ_JACBZM010000001.1"/>
</dbReference>
<evidence type="ECO:0000256" key="1">
    <source>
        <dbReference type="ARBA" id="ARBA00003814"/>
    </source>
</evidence>
<dbReference type="PANTHER" id="PTHR20857">
    <property type="entry name" value="THIAMINE-PHOSPHATE PYROPHOSPHORYLASE"/>
    <property type="match status" value="1"/>
</dbReference>
<comment type="function">
    <text evidence="1">Condenses 4-methyl-5-(beta-hydroxyethyl)thiazole monophosphate (THZ-P) and 2-methyl-4-amino-5-hydroxymethyl pyrimidine pyrophosphate (HMP-PP) to form thiamine monophosphate (TMP).</text>
</comment>
<sequence length="183" mass="18635">MPRLVVLTDRSQLSLGRCLRAQMAACREAGLSHVVLRELDLEDPQREQLAADLADLGLTVVAARRDLAAAVGLHLAADQPAPAGTFGRSCHSRDEVARAADEGASWATLSPYTASGSKPGYGPPLPPDAFAGLPLPTFALGGITPGNARAARDSGAHGVAVMGAVMRAADPGAVVAALLEAVA</sequence>
<comment type="pathway">
    <text evidence="2">Cofactor biosynthesis; thiamine diphosphate biosynthesis.</text>
</comment>
<protein>
    <submittedName>
        <fullName evidence="5">Thiamine-phosphate pyrophosphorylase</fullName>
        <ecNumber evidence="5">2.5.1.3</ecNumber>
    </submittedName>
</protein>
<dbReference type="EC" id="2.5.1.3" evidence="5"/>
<dbReference type="EMBL" id="JACBZM010000001">
    <property type="protein sequence ID" value="NYI43921.1"/>
    <property type="molecule type" value="Genomic_DNA"/>
</dbReference>
<keyword evidence="5" id="KW-0808">Transferase</keyword>
<evidence type="ECO:0000256" key="2">
    <source>
        <dbReference type="ARBA" id="ARBA00004948"/>
    </source>
</evidence>
<dbReference type="Proteomes" id="UP000562045">
    <property type="component" value="Unassembled WGS sequence"/>
</dbReference>
<dbReference type="SUPFAM" id="SSF51391">
    <property type="entry name" value="Thiamin phosphate synthase"/>
    <property type="match status" value="1"/>
</dbReference>
<comment type="caution">
    <text evidence="5">The sequence shown here is derived from an EMBL/GenBank/DDBJ whole genome shotgun (WGS) entry which is preliminary data.</text>
</comment>
<evidence type="ECO:0000313" key="6">
    <source>
        <dbReference type="Proteomes" id="UP000562045"/>
    </source>
</evidence>
<name>A0A7Z0CJQ2_9ACTN</name>
<dbReference type="GO" id="GO:0004789">
    <property type="term" value="F:thiamine-phosphate diphosphorylase activity"/>
    <property type="evidence" value="ECO:0007669"/>
    <property type="project" value="UniProtKB-EC"/>
</dbReference>
<evidence type="ECO:0000256" key="3">
    <source>
        <dbReference type="ARBA" id="ARBA00022977"/>
    </source>
</evidence>
<organism evidence="5 6">
    <name type="scientific">Nocardioides aromaticivorans</name>
    <dbReference type="NCBI Taxonomy" id="200618"/>
    <lineage>
        <taxon>Bacteria</taxon>
        <taxon>Bacillati</taxon>
        <taxon>Actinomycetota</taxon>
        <taxon>Actinomycetes</taxon>
        <taxon>Propionibacteriales</taxon>
        <taxon>Nocardioidaceae</taxon>
        <taxon>Nocardioides</taxon>
    </lineage>
</organism>
<feature type="domain" description="Thiamine phosphate synthase/TenI" evidence="4">
    <location>
        <begin position="6"/>
        <end position="165"/>
    </location>
</feature>
<dbReference type="Gene3D" id="3.20.20.70">
    <property type="entry name" value="Aldolase class I"/>
    <property type="match status" value="1"/>
</dbReference>
<dbReference type="Pfam" id="PF02581">
    <property type="entry name" value="TMP-TENI"/>
    <property type="match status" value="1"/>
</dbReference>
<dbReference type="GO" id="GO:0005737">
    <property type="term" value="C:cytoplasm"/>
    <property type="evidence" value="ECO:0007669"/>
    <property type="project" value="TreeGrafter"/>
</dbReference>
<gene>
    <name evidence="5" type="ORF">BJ993_001001</name>
</gene>
<evidence type="ECO:0000259" key="4">
    <source>
        <dbReference type="Pfam" id="PF02581"/>
    </source>
</evidence>
<reference evidence="5 6" key="1">
    <citation type="submission" date="2020-07" db="EMBL/GenBank/DDBJ databases">
        <title>Sequencing the genomes of 1000 actinobacteria strains.</title>
        <authorList>
            <person name="Klenk H.-P."/>
        </authorList>
    </citation>
    <scope>NUCLEOTIDE SEQUENCE [LARGE SCALE GENOMIC DNA]</scope>
    <source>
        <strain evidence="5 6">DSM 15131</strain>
    </source>
</reference>
<proteinExistence type="predicted"/>
<dbReference type="PANTHER" id="PTHR20857:SF15">
    <property type="entry name" value="THIAMINE-PHOSPHATE SYNTHASE"/>
    <property type="match status" value="1"/>
</dbReference>
<dbReference type="InterPro" id="IPR036206">
    <property type="entry name" value="ThiamineP_synth_sf"/>
</dbReference>
<dbReference type="CDD" id="cd00564">
    <property type="entry name" value="TMP_TenI"/>
    <property type="match status" value="1"/>
</dbReference>
<dbReference type="GO" id="GO:0009228">
    <property type="term" value="P:thiamine biosynthetic process"/>
    <property type="evidence" value="ECO:0007669"/>
    <property type="project" value="UniProtKB-KW"/>
</dbReference>
<dbReference type="InterPro" id="IPR022998">
    <property type="entry name" value="ThiamineP_synth_TenI"/>
</dbReference>
<evidence type="ECO:0000313" key="5">
    <source>
        <dbReference type="EMBL" id="NYI43921.1"/>
    </source>
</evidence>
<dbReference type="InterPro" id="IPR013785">
    <property type="entry name" value="Aldolase_TIM"/>
</dbReference>